<evidence type="ECO:0000256" key="1">
    <source>
        <dbReference type="SAM" id="Phobius"/>
    </source>
</evidence>
<dbReference type="InterPro" id="IPR019886">
    <property type="entry name" value="Na_symporter_ssu"/>
</dbReference>
<name>A0AAW3I3W3_9BURK</name>
<sequence length="96" mass="10774">MPKSSAPLSVSTPTPYWRRNLRLILLLLAVWAALTFVPTFFARWLSFDFIGWPFAFWMAAYGAPLAYLVIIGIYARIMNSADELAEEQADSAGGDR</sequence>
<dbReference type="NCBIfam" id="TIGR03647">
    <property type="entry name" value="Na_symport_sm"/>
    <property type="match status" value="1"/>
</dbReference>
<comment type="caution">
    <text evidence="3">The sequence shown here is derived from an EMBL/GenBank/DDBJ whole genome shotgun (WGS) entry which is preliminary data.</text>
</comment>
<reference evidence="3 4" key="1">
    <citation type="submission" date="2015-07" db="EMBL/GenBank/DDBJ databases">
        <title>Draft genome of Achromobacter spanius.</title>
        <authorList>
            <person name="Wang X."/>
        </authorList>
    </citation>
    <scope>NUCLEOTIDE SEQUENCE [LARGE SCALE GENOMIC DNA]</scope>
    <source>
        <strain evidence="3 4">CGMCC9173</strain>
    </source>
</reference>
<evidence type="ECO:0000259" key="2">
    <source>
        <dbReference type="Pfam" id="PF13937"/>
    </source>
</evidence>
<gene>
    <name evidence="3" type="ORF">AFM18_12780</name>
</gene>
<dbReference type="AlphaFoldDB" id="A0AAW3I3W3"/>
<dbReference type="Proteomes" id="UP000037511">
    <property type="component" value="Unassembled WGS sequence"/>
</dbReference>
<protein>
    <submittedName>
        <fullName evidence="3">Membrane protein</fullName>
    </submittedName>
</protein>
<dbReference type="RefSeq" id="WP_050447212.1">
    <property type="nucleotide sequence ID" value="NZ_CP034689.1"/>
</dbReference>
<feature type="transmembrane region" description="Helical" evidence="1">
    <location>
        <begin position="54"/>
        <end position="75"/>
    </location>
</feature>
<keyword evidence="1" id="KW-1133">Transmembrane helix</keyword>
<feature type="domain" description="Sodium symporter small subunit" evidence="2">
    <location>
        <begin position="14"/>
        <end position="83"/>
    </location>
</feature>
<proteinExistence type="predicted"/>
<accession>A0AAW3I3W3</accession>
<keyword evidence="1" id="KW-0812">Transmembrane</keyword>
<keyword evidence="1" id="KW-0472">Membrane</keyword>
<evidence type="ECO:0000313" key="3">
    <source>
        <dbReference type="EMBL" id="KNE27267.1"/>
    </source>
</evidence>
<evidence type="ECO:0000313" key="4">
    <source>
        <dbReference type="Proteomes" id="UP000037511"/>
    </source>
</evidence>
<organism evidence="3 4">
    <name type="scientific">Achromobacter spanius</name>
    <dbReference type="NCBI Taxonomy" id="217203"/>
    <lineage>
        <taxon>Bacteria</taxon>
        <taxon>Pseudomonadati</taxon>
        <taxon>Pseudomonadota</taxon>
        <taxon>Betaproteobacteria</taxon>
        <taxon>Burkholderiales</taxon>
        <taxon>Alcaligenaceae</taxon>
        <taxon>Achromobacter</taxon>
    </lineage>
</organism>
<dbReference type="EMBL" id="LGVG01000014">
    <property type="protein sequence ID" value="KNE27267.1"/>
    <property type="molecule type" value="Genomic_DNA"/>
</dbReference>
<feature type="transmembrane region" description="Helical" evidence="1">
    <location>
        <begin position="21"/>
        <end position="42"/>
    </location>
</feature>
<dbReference type="Pfam" id="PF13937">
    <property type="entry name" value="DUF4212"/>
    <property type="match status" value="1"/>
</dbReference>